<name>A0A926I323_9FIRM</name>
<dbReference type="Proteomes" id="UP000610760">
    <property type="component" value="Unassembled WGS sequence"/>
</dbReference>
<evidence type="ECO:0000313" key="2">
    <source>
        <dbReference type="Proteomes" id="UP000610760"/>
    </source>
</evidence>
<keyword evidence="2" id="KW-1185">Reference proteome</keyword>
<reference evidence="1" key="1">
    <citation type="submission" date="2020-08" db="EMBL/GenBank/DDBJ databases">
        <title>Genome public.</title>
        <authorList>
            <person name="Liu C."/>
            <person name="Sun Q."/>
        </authorList>
    </citation>
    <scope>NUCLEOTIDE SEQUENCE</scope>
    <source>
        <strain evidence="1">NSJ-33</strain>
    </source>
</reference>
<dbReference type="RefSeq" id="WP_249295131.1">
    <property type="nucleotide sequence ID" value="NZ_JACRSV010000002.1"/>
</dbReference>
<dbReference type="SUPFAM" id="SSF142795">
    <property type="entry name" value="CAC2185-like"/>
    <property type="match status" value="1"/>
</dbReference>
<sequence length="239" mass="28142">MNVKAAVKSALKEMWFRLPHIRRRQNRYLAWIRAQYDYSAKPPSILTPSCIGGLISHNLGLAFRSPTVNLWMDNHDFVKFACDLQHYLSMELTFLAPGEKTEQFQEGDYPVGKLGDLTVYFNHYRSDEEAKDAWNRRRERVDAQNLFLICDDNRLSDEEIAALQKVPCKRMILFTARPRPELPNSFWMRRYESLGYLDNYNVREPDGFREFERVFNYARWLNGEKDFAIGEGQFPPEVA</sequence>
<dbReference type="Pfam" id="PF08942">
    <property type="entry name" value="DUF1919"/>
    <property type="match status" value="1"/>
</dbReference>
<accession>A0A926I323</accession>
<dbReference type="EMBL" id="JACRSV010000002">
    <property type="protein sequence ID" value="MBC8560143.1"/>
    <property type="molecule type" value="Genomic_DNA"/>
</dbReference>
<dbReference type="AlphaFoldDB" id="A0A926I323"/>
<protein>
    <submittedName>
        <fullName evidence="1">DUF1919 domain-containing protein</fullName>
    </submittedName>
</protein>
<comment type="caution">
    <text evidence="1">The sequence shown here is derived from an EMBL/GenBank/DDBJ whole genome shotgun (WGS) entry which is preliminary data.</text>
</comment>
<evidence type="ECO:0000313" key="1">
    <source>
        <dbReference type="EMBL" id="MBC8560143.1"/>
    </source>
</evidence>
<organism evidence="1 2">
    <name type="scientific">Fumia xinanensis</name>
    <dbReference type="NCBI Taxonomy" id="2763659"/>
    <lineage>
        <taxon>Bacteria</taxon>
        <taxon>Bacillati</taxon>
        <taxon>Bacillota</taxon>
        <taxon>Clostridia</taxon>
        <taxon>Eubacteriales</taxon>
        <taxon>Oscillospiraceae</taxon>
        <taxon>Fumia</taxon>
    </lineage>
</organism>
<proteinExistence type="predicted"/>
<dbReference type="InterPro" id="IPR037226">
    <property type="entry name" value="CAC2185-like_sf"/>
</dbReference>
<dbReference type="InterPro" id="IPR015037">
    <property type="entry name" value="DUF1919"/>
</dbReference>
<gene>
    <name evidence="1" type="ORF">H8710_08690</name>
</gene>